<evidence type="ECO:0000313" key="2">
    <source>
        <dbReference type="EMBL" id="BAC20672.1"/>
    </source>
</evidence>
<dbReference type="EMBL" id="AP004260">
    <property type="protein sequence ID" value="BAC20672.1"/>
    <property type="molecule type" value="Genomic_DNA"/>
</dbReference>
<accession>Q8GRI9</accession>
<evidence type="ECO:0000256" key="1">
    <source>
        <dbReference type="SAM" id="MobiDB-lite"/>
    </source>
</evidence>
<organism evidence="2 4">
    <name type="scientific">Oryza sativa subsp. japonica</name>
    <name type="common">Rice</name>
    <dbReference type="NCBI Taxonomy" id="39947"/>
    <lineage>
        <taxon>Eukaryota</taxon>
        <taxon>Viridiplantae</taxon>
        <taxon>Streptophyta</taxon>
        <taxon>Embryophyta</taxon>
        <taxon>Tracheophyta</taxon>
        <taxon>Spermatophyta</taxon>
        <taxon>Magnoliopsida</taxon>
        <taxon>Liliopsida</taxon>
        <taxon>Poales</taxon>
        <taxon>Poaceae</taxon>
        <taxon>BOP clade</taxon>
        <taxon>Oryzoideae</taxon>
        <taxon>Oryzeae</taxon>
        <taxon>Oryzinae</taxon>
        <taxon>Oryza</taxon>
        <taxon>Oryza sativa</taxon>
    </lineage>
</organism>
<reference evidence="4" key="3">
    <citation type="journal article" date="2005" name="Nature">
        <title>The map-based sequence of the rice genome.</title>
        <authorList>
            <consortium name="International rice genome sequencing project (IRGSP)"/>
            <person name="Matsumoto T."/>
            <person name="Wu J."/>
            <person name="Kanamori H."/>
            <person name="Katayose Y."/>
            <person name="Fujisawa M."/>
            <person name="Namiki N."/>
            <person name="Mizuno H."/>
            <person name="Yamamoto K."/>
            <person name="Antonio B.A."/>
            <person name="Baba T."/>
            <person name="Sakata K."/>
            <person name="Nagamura Y."/>
            <person name="Aoki H."/>
            <person name="Arikawa K."/>
            <person name="Arita K."/>
            <person name="Bito T."/>
            <person name="Chiden Y."/>
            <person name="Fujitsuka N."/>
            <person name="Fukunaka R."/>
            <person name="Hamada M."/>
            <person name="Harada C."/>
            <person name="Hayashi A."/>
            <person name="Hijishita S."/>
            <person name="Honda M."/>
            <person name="Hosokawa S."/>
            <person name="Ichikawa Y."/>
            <person name="Idonuma A."/>
            <person name="Iijima M."/>
            <person name="Ikeda M."/>
            <person name="Ikeno M."/>
            <person name="Ito K."/>
            <person name="Ito S."/>
            <person name="Ito T."/>
            <person name="Ito Y."/>
            <person name="Ito Y."/>
            <person name="Iwabuchi A."/>
            <person name="Kamiya K."/>
            <person name="Karasawa W."/>
            <person name="Kurita K."/>
            <person name="Katagiri S."/>
            <person name="Kikuta A."/>
            <person name="Kobayashi H."/>
            <person name="Kobayashi N."/>
            <person name="Machita K."/>
            <person name="Maehara T."/>
            <person name="Masukawa M."/>
            <person name="Mizubayashi T."/>
            <person name="Mukai Y."/>
            <person name="Nagasaki H."/>
            <person name="Nagata Y."/>
            <person name="Naito S."/>
            <person name="Nakashima M."/>
            <person name="Nakama Y."/>
            <person name="Nakamichi Y."/>
            <person name="Nakamura M."/>
            <person name="Meguro A."/>
            <person name="Negishi M."/>
            <person name="Ohta I."/>
            <person name="Ohta T."/>
            <person name="Okamoto M."/>
            <person name="Ono N."/>
            <person name="Saji S."/>
            <person name="Sakaguchi M."/>
            <person name="Sakai K."/>
            <person name="Shibata M."/>
            <person name="Shimokawa T."/>
            <person name="Song J."/>
            <person name="Takazaki Y."/>
            <person name="Terasawa K."/>
            <person name="Tsugane M."/>
            <person name="Tsuji K."/>
            <person name="Ueda S."/>
            <person name="Waki K."/>
            <person name="Yamagata H."/>
            <person name="Yamamoto M."/>
            <person name="Yamamoto S."/>
            <person name="Yamane H."/>
            <person name="Yoshiki S."/>
            <person name="Yoshihara R."/>
            <person name="Yukawa K."/>
            <person name="Zhong H."/>
            <person name="Yano M."/>
            <person name="Yuan Q."/>
            <person name="Ouyang S."/>
            <person name="Liu J."/>
            <person name="Jones K.M."/>
            <person name="Gansberger K."/>
            <person name="Moffat K."/>
            <person name="Hill J."/>
            <person name="Bera J."/>
            <person name="Fadrosh D."/>
            <person name="Jin S."/>
            <person name="Johri S."/>
            <person name="Kim M."/>
            <person name="Overton L."/>
            <person name="Reardon M."/>
            <person name="Tsitrin T."/>
            <person name="Vuong H."/>
            <person name="Weaver B."/>
            <person name="Ciecko A."/>
            <person name="Tallon L."/>
            <person name="Jackson J."/>
            <person name="Pai G."/>
            <person name="Aken S.V."/>
            <person name="Utterback T."/>
            <person name="Reidmuller S."/>
            <person name="Feldblyum T."/>
            <person name="Hsiao J."/>
            <person name="Zismann V."/>
            <person name="Iobst S."/>
            <person name="de Vazeille A.R."/>
            <person name="Buell C.R."/>
            <person name="Ying K."/>
            <person name="Li Y."/>
            <person name="Lu T."/>
            <person name="Huang Y."/>
            <person name="Zhao Q."/>
            <person name="Feng Q."/>
            <person name="Zhang L."/>
            <person name="Zhu J."/>
            <person name="Weng Q."/>
            <person name="Mu J."/>
            <person name="Lu Y."/>
            <person name="Fan D."/>
            <person name="Liu Y."/>
            <person name="Guan J."/>
            <person name="Zhang Y."/>
            <person name="Yu S."/>
            <person name="Liu X."/>
            <person name="Zhang Y."/>
            <person name="Hong G."/>
            <person name="Han B."/>
            <person name="Choisne N."/>
            <person name="Demange N."/>
            <person name="Orjeda G."/>
            <person name="Samain S."/>
            <person name="Cattolico L."/>
            <person name="Pelletier E."/>
            <person name="Couloux A."/>
            <person name="Segurens B."/>
            <person name="Wincker P."/>
            <person name="D'Hont A."/>
            <person name="Scarpelli C."/>
            <person name="Weissenbach J."/>
            <person name="Salanoubat M."/>
            <person name="Quetier F."/>
            <person name="Yu Y."/>
            <person name="Kim H.R."/>
            <person name="Rambo T."/>
            <person name="Currie J."/>
            <person name="Collura K."/>
            <person name="Luo M."/>
            <person name="Yang T."/>
            <person name="Ammiraju J.S.S."/>
            <person name="Engler F."/>
            <person name="Soderlund C."/>
            <person name="Wing R.A."/>
            <person name="Palmer L.E."/>
            <person name="de la Bastide M."/>
            <person name="Spiegel L."/>
            <person name="Nascimento L."/>
            <person name="Zutavern T."/>
            <person name="O'Shaughnessy A."/>
            <person name="Dike S."/>
            <person name="Dedhia N."/>
            <person name="Preston R."/>
            <person name="Balija V."/>
            <person name="McCombie W.R."/>
            <person name="Chow T."/>
            <person name="Chen H."/>
            <person name="Chung M."/>
            <person name="Chen C."/>
            <person name="Shaw J."/>
            <person name="Wu H."/>
            <person name="Hsiao K."/>
            <person name="Chao Y."/>
            <person name="Chu M."/>
            <person name="Cheng C."/>
            <person name="Hour A."/>
            <person name="Lee P."/>
            <person name="Lin S."/>
            <person name="Lin Y."/>
            <person name="Liou J."/>
            <person name="Liu S."/>
            <person name="Hsing Y."/>
            <person name="Raghuvanshi S."/>
            <person name="Mohanty A."/>
            <person name="Bharti A.K."/>
            <person name="Gaur A."/>
            <person name="Gupta V."/>
            <person name="Kumar D."/>
            <person name="Ravi V."/>
            <person name="Vij S."/>
            <person name="Kapur A."/>
            <person name="Khurana P."/>
            <person name="Khurana P."/>
            <person name="Khurana J.P."/>
            <person name="Tyagi A.K."/>
            <person name="Gaikwad K."/>
            <person name="Singh A."/>
            <person name="Dalal V."/>
            <person name="Srivastava S."/>
            <person name="Dixit A."/>
            <person name="Pal A.K."/>
            <person name="Ghazi I.A."/>
            <person name="Yadav M."/>
            <person name="Pandit A."/>
            <person name="Bhargava A."/>
            <person name="Sureshbabu K."/>
            <person name="Batra K."/>
            <person name="Sharma T.R."/>
            <person name="Mohapatra T."/>
            <person name="Singh N.K."/>
            <person name="Messing J."/>
            <person name="Nelson A.B."/>
            <person name="Fuks G."/>
            <person name="Kavchok S."/>
            <person name="Keizer G."/>
            <person name="Linton E."/>
            <person name="Llaca V."/>
            <person name="Song R."/>
            <person name="Tanyolac B."/>
            <person name="Young S."/>
            <person name="Ho-Il K."/>
            <person name="Hahn J.H."/>
            <person name="Sangsakoo G."/>
            <person name="Vanavichit A."/>
            <person name="de Mattos Luiz.A.T."/>
            <person name="Zimmer P.D."/>
            <person name="Malone G."/>
            <person name="Dellagostin O."/>
            <person name="de Oliveira A.C."/>
            <person name="Bevan M."/>
            <person name="Bancroft I."/>
            <person name="Minx P."/>
            <person name="Cordum H."/>
            <person name="Wilson R."/>
            <person name="Cheng Z."/>
            <person name="Jin W."/>
            <person name="Jiang J."/>
            <person name="Leong S.A."/>
            <person name="Iwama H."/>
            <person name="Gojobori T."/>
            <person name="Itoh T."/>
            <person name="Niimura Y."/>
            <person name="Fujii Y."/>
            <person name="Habara T."/>
            <person name="Sakai H."/>
            <person name="Sato Y."/>
            <person name="Wilson G."/>
            <person name="Kumar K."/>
            <person name="McCouch S."/>
            <person name="Juretic N."/>
            <person name="Hoen D."/>
            <person name="Wright S."/>
            <person name="Bruskiewich R."/>
            <person name="Bureau T."/>
            <person name="Miyao A."/>
            <person name="Hirochika H."/>
            <person name="Nishikawa T."/>
            <person name="Kadowaki K."/>
            <person name="Sugiura M."/>
            <person name="Burr B."/>
            <person name="Sasaki T."/>
        </authorList>
    </citation>
    <scope>NUCLEOTIDE SEQUENCE [LARGE SCALE GENOMIC DNA]</scope>
    <source>
        <strain evidence="4">cv. Nipponbare</strain>
    </source>
</reference>
<dbReference type="AlphaFoldDB" id="Q8GRI9"/>
<evidence type="ECO:0000313" key="4">
    <source>
        <dbReference type="Proteomes" id="UP000000763"/>
    </source>
</evidence>
<name>Q8GRI9_ORYSJ</name>
<feature type="region of interest" description="Disordered" evidence="1">
    <location>
        <begin position="1"/>
        <end position="65"/>
    </location>
</feature>
<feature type="region of interest" description="Disordered" evidence="1">
    <location>
        <begin position="111"/>
        <end position="135"/>
    </location>
</feature>
<dbReference type="Proteomes" id="UP000000763">
    <property type="component" value="Chromosome 7"/>
</dbReference>
<evidence type="ECO:0000313" key="3">
    <source>
        <dbReference type="EMBL" id="BAC22353.1"/>
    </source>
</evidence>
<reference evidence="4" key="4">
    <citation type="journal article" date="2008" name="Nucleic Acids Res.">
        <title>The rice annotation project database (RAP-DB): 2008 update.</title>
        <authorList>
            <consortium name="The rice annotation project (RAP)"/>
        </authorList>
    </citation>
    <scope>GENOME REANNOTATION</scope>
    <source>
        <strain evidence="4">cv. Nipponbare</strain>
    </source>
</reference>
<reference evidence="2" key="1">
    <citation type="submission" date="2001-10" db="EMBL/GenBank/DDBJ databases">
        <title>Oryza sativa nipponbare(GA3) genomic DNA, chromosome 7, PAC clone:P0011H09.</title>
        <authorList>
            <person name="Sasaki T."/>
            <person name="Matsumoto T."/>
            <person name="Yamamoto K."/>
        </authorList>
    </citation>
    <scope>NUCLEOTIDE SEQUENCE</scope>
</reference>
<protein>
    <submittedName>
        <fullName evidence="2">Uncharacterized protein</fullName>
    </submittedName>
</protein>
<sequence>MEKPPPSSVKVSKRAKTRFSLGSSTGEAVRGRPCLLSQSPSPTSHHRRRARAHTRSPSPPLDSFPTSTCYCRQRPIADHCVASRHPARSSRGGADLEGLRRCCRYIRHRGGGEAKEEGGGRVASRAAGGGRRERSRTIQWQNSLSTKYTIGVALPLRENDVGITSRAVSRGESPRPHGLVQQRHETVWSLGIEERDQTVSQKQSTTLSNGIHFISD</sequence>
<feature type="compositionally biased region" description="Basic residues" evidence="1">
    <location>
        <begin position="44"/>
        <end position="54"/>
    </location>
</feature>
<gene>
    <name evidence="2" type="primary">P0011H09.109</name>
    <name evidence="3" type="synonym">P0506F02.123</name>
</gene>
<reference evidence="3" key="2">
    <citation type="submission" date="2001-10" db="EMBL/GenBank/DDBJ databases">
        <title>Oryza sativa nipponbare(GA3) genomic DNA, chromosome 7, PAC clone:P0506F02.</title>
        <authorList>
            <person name="Sasaki T."/>
            <person name="Matsumoto T."/>
            <person name="Yamamoto K."/>
        </authorList>
    </citation>
    <scope>NUCLEOTIDE SEQUENCE</scope>
</reference>
<proteinExistence type="predicted"/>
<dbReference type="EMBL" id="AP004306">
    <property type="protein sequence ID" value="BAC22353.1"/>
    <property type="molecule type" value="Genomic_DNA"/>
</dbReference>